<organism evidence="2 3">
    <name type="scientific">Microthyrium microscopicum</name>
    <dbReference type="NCBI Taxonomy" id="703497"/>
    <lineage>
        <taxon>Eukaryota</taxon>
        <taxon>Fungi</taxon>
        <taxon>Dikarya</taxon>
        <taxon>Ascomycota</taxon>
        <taxon>Pezizomycotina</taxon>
        <taxon>Dothideomycetes</taxon>
        <taxon>Dothideomycetes incertae sedis</taxon>
        <taxon>Microthyriales</taxon>
        <taxon>Microthyriaceae</taxon>
        <taxon>Microthyrium</taxon>
    </lineage>
</organism>
<gene>
    <name evidence="2" type="ORF">BT63DRAFT_428710</name>
</gene>
<evidence type="ECO:0000313" key="2">
    <source>
        <dbReference type="EMBL" id="KAF2665759.1"/>
    </source>
</evidence>
<keyword evidence="1" id="KW-0812">Transmembrane</keyword>
<keyword evidence="1" id="KW-0472">Membrane</keyword>
<keyword evidence="1" id="KW-1133">Transmembrane helix</keyword>
<feature type="transmembrane region" description="Helical" evidence="1">
    <location>
        <begin position="12"/>
        <end position="31"/>
    </location>
</feature>
<dbReference type="Proteomes" id="UP000799302">
    <property type="component" value="Unassembled WGS sequence"/>
</dbReference>
<name>A0A6A6U0A8_9PEZI</name>
<proteinExistence type="predicted"/>
<protein>
    <submittedName>
        <fullName evidence="2">Uncharacterized protein</fullName>
    </submittedName>
</protein>
<reference evidence="2" key="1">
    <citation type="journal article" date="2020" name="Stud. Mycol.">
        <title>101 Dothideomycetes genomes: a test case for predicting lifestyles and emergence of pathogens.</title>
        <authorList>
            <person name="Haridas S."/>
            <person name="Albert R."/>
            <person name="Binder M."/>
            <person name="Bloem J."/>
            <person name="Labutti K."/>
            <person name="Salamov A."/>
            <person name="Andreopoulos B."/>
            <person name="Baker S."/>
            <person name="Barry K."/>
            <person name="Bills G."/>
            <person name="Bluhm B."/>
            <person name="Cannon C."/>
            <person name="Castanera R."/>
            <person name="Culley D."/>
            <person name="Daum C."/>
            <person name="Ezra D."/>
            <person name="Gonzalez J."/>
            <person name="Henrissat B."/>
            <person name="Kuo A."/>
            <person name="Liang C."/>
            <person name="Lipzen A."/>
            <person name="Lutzoni F."/>
            <person name="Magnuson J."/>
            <person name="Mondo S."/>
            <person name="Nolan M."/>
            <person name="Ohm R."/>
            <person name="Pangilinan J."/>
            <person name="Park H.-J."/>
            <person name="Ramirez L."/>
            <person name="Alfaro M."/>
            <person name="Sun H."/>
            <person name="Tritt A."/>
            <person name="Yoshinaga Y."/>
            <person name="Zwiers L.-H."/>
            <person name="Turgeon B."/>
            <person name="Goodwin S."/>
            <person name="Spatafora J."/>
            <person name="Crous P."/>
            <person name="Grigoriev I."/>
        </authorList>
    </citation>
    <scope>NUCLEOTIDE SEQUENCE</scope>
    <source>
        <strain evidence="2">CBS 115976</strain>
    </source>
</reference>
<accession>A0A6A6U0A8</accession>
<feature type="transmembrane region" description="Helical" evidence="1">
    <location>
        <begin position="37"/>
        <end position="56"/>
    </location>
</feature>
<dbReference type="AlphaFoldDB" id="A0A6A6U0A8"/>
<sequence length="58" mass="6543">MQRAGIFGLLRGFLKWLVVRGLLSLNITWSYGISLTWVMGIVLTWAMAVLLTWVMVGC</sequence>
<evidence type="ECO:0000313" key="3">
    <source>
        <dbReference type="Proteomes" id="UP000799302"/>
    </source>
</evidence>
<dbReference type="EMBL" id="MU004240">
    <property type="protein sequence ID" value="KAF2665759.1"/>
    <property type="molecule type" value="Genomic_DNA"/>
</dbReference>
<keyword evidence="3" id="KW-1185">Reference proteome</keyword>
<evidence type="ECO:0000256" key="1">
    <source>
        <dbReference type="SAM" id="Phobius"/>
    </source>
</evidence>